<dbReference type="AlphaFoldDB" id="M7N077"/>
<sequence>MQESQRIADQLKRSMEGEAWHGPALLELLADVSAPEAAAHPLPVAHSIWELCLHLNCWQVAVLQRLQGQAMEYAPDEDWPTPPAPTEAAWQQALEQLQYTYRQLQAAILQLPDEQLEQPCPGKNYSLYILLHGLIQHILYHGGQIALLRKALQV</sequence>
<evidence type="ECO:0000313" key="2">
    <source>
        <dbReference type="EMBL" id="EMR02098.1"/>
    </source>
</evidence>
<organism evidence="2 3">
    <name type="scientific">Cesiribacter andamanensis AMV16</name>
    <dbReference type="NCBI Taxonomy" id="1279009"/>
    <lineage>
        <taxon>Bacteria</taxon>
        <taxon>Pseudomonadati</taxon>
        <taxon>Bacteroidota</taxon>
        <taxon>Cytophagia</taxon>
        <taxon>Cytophagales</taxon>
        <taxon>Cesiribacteraceae</taxon>
        <taxon>Cesiribacter</taxon>
    </lineage>
</organism>
<dbReference type="SUPFAM" id="SSF109854">
    <property type="entry name" value="DinB/YfiT-like putative metalloenzymes"/>
    <property type="match status" value="1"/>
</dbReference>
<dbReference type="RefSeq" id="WP_009196148.1">
    <property type="nucleotide sequence ID" value="NZ_AODQ01000073.1"/>
</dbReference>
<evidence type="ECO:0000313" key="3">
    <source>
        <dbReference type="Proteomes" id="UP000011910"/>
    </source>
</evidence>
<reference evidence="2 3" key="1">
    <citation type="journal article" date="2013" name="Genome Announc.">
        <title>Draft Genome Sequence of Cesiribacter andamanensis Strain AMV16T, Isolated from a Soil Sample from a Mud Volcano in the Andaman Islands, India.</title>
        <authorList>
            <person name="Shivaji S."/>
            <person name="Ara S."/>
            <person name="Begum Z."/>
            <person name="Srinivas T.N."/>
            <person name="Singh A."/>
            <person name="Kumar Pinnaka A."/>
        </authorList>
    </citation>
    <scope>NUCLEOTIDE SEQUENCE [LARGE SCALE GENOMIC DNA]</scope>
    <source>
        <strain evidence="2 3">AMV16</strain>
    </source>
</reference>
<proteinExistence type="predicted"/>
<comment type="caution">
    <text evidence="2">The sequence shown here is derived from an EMBL/GenBank/DDBJ whole genome shotgun (WGS) entry which is preliminary data.</text>
</comment>
<dbReference type="OrthoDB" id="9814103at2"/>
<dbReference type="InterPro" id="IPR024775">
    <property type="entry name" value="DinB-like"/>
</dbReference>
<gene>
    <name evidence="2" type="ORF">ADICEAN_02760</name>
</gene>
<feature type="domain" description="DinB-like" evidence="1">
    <location>
        <begin position="24"/>
        <end position="145"/>
    </location>
</feature>
<accession>M7N077</accession>
<dbReference type="EMBL" id="AODQ01000073">
    <property type="protein sequence ID" value="EMR02098.1"/>
    <property type="molecule type" value="Genomic_DNA"/>
</dbReference>
<keyword evidence="3" id="KW-1185">Reference proteome</keyword>
<dbReference type="Proteomes" id="UP000011910">
    <property type="component" value="Unassembled WGS sequence"/>
</dbReference>
<dbReference type="STRING" id="1279009.ADICEAN_02760"/>
<dbReference type="Gene3D" id="1.20.120.450">
    <property type="entry name" value="dinb family like domain"/>
    <property type="match status" value="1"/>
</dbReference>
<dbReference type="Pfam" id="PF12867">
    <property type="entry name" value="DinB_2"/>
    <property type="match status" value="1"/>
</dbReference>
<name>M7N077_9BACT</name>
<evidence type="ECO:0000259" key="1">
    <source>
        <dbReference type="Pfam" id="PF12867"/>
    </source>
</evidence>
<dbReference type="eggNOG" id="COG2318">
    <property type="taxonomic scope" value="Bacteria"/>
</dbReference>
<dbReference type="InterPro" id="IPR034660">
    <property type="entry name" value="DinB/YfiT-like"/>
</dbReference>
<protein>
    <submittedName>
        <fullName evidence="2">DinB superfamily protein</fullName>
    </submittedName>
</protein>